<feature type="compositionally biased region" description="Polar residues" evidence="1">
    <location>
        <begin position="147"/>
        <end position="159"/>
    </location>
</feature>
<name>A0A158R9J6_TAEAS</name>
<evidence type="ECO:0000313" key="2">
    <source>
        <dbReference type="WBParaSite" id="TASK_0000736801-mRNA-1"/>
    </source>
</evidence>
<dbReference type="AlphaFoldDB" id="A0A158R9J6"/>
<accession>A0A158R9J6</accession>
<proteinExistence type="predicted"/>
<dbReference type="WBParaSite" id="TASK_0000736801-mRNA-1">
    <property type="protein sequence ID" value="TASK_0000736801-mRNA-1"/>
    <property type="gene ID" value="TASK_0000736801"/>
</dbReference>
<evidence type="ECO:0000256" key="1">
    <source>
        <dbReference type="SAM" id="MobiDB-lite"/>
    </source>
</evidence>
<organism evidence="2">
    <name type="scientific">Taenia asiatica</name>
    <name type="common">Asian tapeworm</name>
    <dbReference type="NCBI Taxonomy" id="60517"/>
    <lineage>
        <taxon>Eukaryota</taxon>
        <taxon>Metazoa</taxon>
        <taxon>Spiralia</taxon>
        <taxon>Lophotrochozoa</taxon>
        <taxon>Platyhelminthes</taxon>
        <taxon>Cestoda</taxon>
        <taxon>Eucestoda</taxon>
        <taxon>Cyclophyllidea</taxon>
        <taxon>Taeniidae</taxon>
        <taxon>Taenia</taxon>
    </lineage>
</organism>
<reference evidence="2" key="1">
    <citation type="submission" date="2016-04" db="UniProtKB">
        <authorList>
            <consortium name="WormBaseParasite"/>
        </authorList>
    </citation>
    <scope>IDENTIFICATION</scope>
</reference>
<protein>
    <submittedName>
        <fullName evidence="2">UBA domain-containing protein</fullName>
    </submittedName>
</protein>
<feature type="compositionally biased region" description="Low complexity" evidence="1">
    <location>
        <begin position="81"/>
        <end position="94"/>
    </location>
</feature>
<feature type="region of interest" description="Disordered" evidence="1">
    <location>
        <begin position="18"/>
        <end position="37"/>
    </location>
</feature>
<sequence length="337" mass="37453">LTATRVQKWEVVADNSPSVVTRSPSEPQLKRSHLEYGAPSSCHRIPLSRAVRQLESNFGHSFKRRRVHLDPHLSPSNNQKSSRLSNSTSSTSLSPIEDLNFDALKDPTDGTLAHPCHESSPFPSSFRYLASSDDFFVVQTPSKSINESDQQSFHLSSPPSGFGNLGGTTNAKSINSFRPRVLFRNKNFGPEKPLSTSLIKGFNVPLNIQSPKQRFSFVDPLNQPKSSTSDSIALTMAKMTVWNRMAAATTSAAPVKTQQSVRNVSRLGLGVSRQTNSIPSVKLAFPVQREPEFTIRRILQMGHGKKWRQLALGENRHCEDAVQMAHRFLNAESEDLY</sequence>
<feature type="region of interest" description="Disordered" evidence="1">
    <location>
        <begin position="147"/>
        <end position="168"/>
    </location>
</feature>
<feature type="region of interest" description="Disordered" evidence="1">
    <location>
        <begin position="65"/>
        <end position="95"/>
    </location>
</feature>